<dbReference type="Proteomes" id="UP000650628">
    <property type="component" value="Unassembled WGS sequence"/>
</dbReference>
<organism evidence="1 2">
    <name type="scientific">Planotetraspora mira</name>
    <dbReference type="NCBI Taxonomy" id="58121"/>
    <lineage>
        <taxon>Bacteria</taxon>
        <taxon>Bacillati</taxon>
        <taxon>Actinomycetota</taxon>
        <taxon>Actinomycetes</taxon>
        <taxon>Streptosporangiales</taxon>
        <taxon>Streptosporangiaceae</taxon>
        <taxon>Planotetraspora</taxon>
    </lineage>
</organism>
<evidence type="ECO:0000313" key="1">
    <source>
        <dbReference type="EMBL" id="GII29546.1"/>
    </source>
</evidence>
<dbReference type="EMBL" id="BOOO01000015">
    <property type="protein sequence ID" value="GII29546.1"/>
    <property type="molecule type" value="Genomic_DNA"/>
</dbReference>
<evidence type="ECO:0000313" key="2">
    <source>
        <dbReference type="Proteomes" id="UP000650628"/>
    </source>
</evidence>
<accession>A0A8J3TP56</accession>
<sequence length="82" mass="9252">MPPPEVEELKSRALKIHKLADDVEKLANTVHTEAAKMDWSGPLTDRVRGEIRTWKSRCGTAASLLREEADRLNAEARDMLKP</sequence>
<gene>
    <name evidence="1" type="ORF">Pmi06nite_29880</name>
</gene>
<dbReference type="RefSeq" id="WP_203953524.1">
    <property type="nucleotide sequence ID" value="NZ_BOOO01000015.1"/>
</dbReference>
<reference evidence="1 2" key="1">
    <citation type="submission" date="2021-01" db="EMBL/GenBank/DDBJ databases">
        <title>Whole genome shotgun sequence of Planotetraspora mira NBRC 15435.</title>
        <authorList>
            <person name="Komaki H."/>
            <person name="Tamura T."/>
        </authorList>
    </citation>
    <scope>NUCLEOTIDE SEQUENCE [LARGE SCALE GENOMIC DNA]</scope>
    <source>
        <strain evidence="1 2">NBRC 15435</strain>
    </source>
</reference>
<proteinExistence type="predicted"/>
<keyword evidence="2" id="KW-1185">Reference proteome</keyword>
<protein>
    <submittedName>
        <fullName evidence="1">Uncharacterized protein</fullName>
    </submittedName>
</protein>
<comment type="caution">
    <text evidence="1">The sequence shown here is derived from an EMBL/GenBank/DDBJ whole genome shotgun (WGS) entry which is preliminary data.</text>
</comment>
<dbReference type="AlphaFoldDB" id="A0A8J3TP56"/>
<name>A0A8J3TP56_9ACTN</name>